<reference evidence="9" key="1">
    <citation type="submission" date="2022-03" db="EMBL/GenBank/DDBJ databases">
        <authorList>
            <person name="Martin H S."/>
        </authorList>
    </citation>
    <scope>NUCLEOTIDE SEQUENCE</scope>
</reference>
<evidence type="ECO:0000256" key="2">
    <source>
        <dbReference type="ARBA" id="ARBA00022723"/>
    </source>
</evidence>
<keyword evidence="6" id="KW-0833">Ubl conjugation pathway</keyword>
<keyword evidence="4 6" id="KW-0862">Zinc</keyword>
<feature type="region of interest" description="Disordered" evidence="7">
    <location>
        <begin position="344"/>
        <end position="371"/>
    </location>
</feature>
<evidence type="ECO:0000256" key="1">
    <source>
        <dbReference type="ARBA" id="ARBA00009119"/>
    </source>
</evidence>
<dbReference type="InterPro" id="IPR008974">
    <property type="entry name" value="TRAF-like"/>
</dbReference>
<dbReference type="Pfam" id="PF03145">
    <property type="entry name" value="Sina_TRAF"/>
    <property type="match status" value="1"/>
</dbReference>
<dbReference type="PANTHER" id="PTHR45877:SF2">
    <property type="entry name" value="E3 UBIQUITIN-PROTEIN LIGASE SINA-RELATED"/>
    <property type="match status" value="1"/>
</dbReference>
<feature type="compositionally biased region" description="Polar residues" evidence="7">
    <location>
        <begin position="193"/>
        <end position="207"/>
    </location>
</feature>
<dbReference type="InterPro" id="IPR049548">
    <property type="entry name" value="Sina-like_RING"/>
</dbReference>
<comment type="catalytic activity">
    <reaction evidence="6">
        <text>S-ubiquitinyl-[E2 ubiquitin-conjugating enzyme]-L-cysteine + [acceptor protein]-L-lysine = [E2 ubiquitin-conjugating enzyme]-L-cysteine + N(6)-ubiquitinyl-[acceptor protein]-L-lysine.</text>
        <dbReference type="EC" id="2.3.2.27"/>
    </reaction>
</comment>
<proteinExistence type="inferred from homology"/>
<dbReference type="InterPro" id="IPR018121">
    <property type="entry name" value="7-in-absentia-prot_TRAF-dom"/>
</dbReference>
<comment type="pathway">
    <text evidence="6">Protein modification; protein ubiquitination.</text>
</comment>
<feature type="domain" description="RING-type" evidence="8">
    <location>
        <begin position="388"/>
        <end position="423"/>
    </location>
</feature>
<organism evidence="9 10">
    <name type="scientific">Iphiclides podalirius</name>
    <name type="common">scarce swallowtail</name>
    <dbReference type="NCBI Taxonomy" id="110791"/>
    <lineage>
        <taxon>Eukaryota</taxon>
        <taxon>Metazoa</taxon>
        <taxon>Ecdysozoa</taxon>
        <taxon>Arthropoda</taxon>
        <taxon>Hexapoda</taxon>
        <taxon>Insecta</taxon>
        <taxon>Pterygota</taxon>
        <taxon>Neoptera</taxon>
        <taxon>Endopterygota</taxon>
        <taxon>Lepidoptera</taxon>
        <taxon>Glossata</taxon>
        <taxon>Ditrysia</taxon>
        <taxon>Papilionoidea</taxon>
        <taxon>Papilionidae</taxon>
        <taxon>Papilioninae</taxon>
        <taxon>Iphiclides</taxon>
    </lineage>
</organism>
<feature type="region of interest" description="Disordered" evidence="7">
    <location>
        <begin position="193"/>
        <end position="299"/>
    </location>
</feature>
<feature type="compositionally biased region" description="Polar residues" evidence="7">
    <location>
        <begin position="87"/>
        <end position="96"/>
    </location>
</feature>
<keyword evidence="3 5" id="KW-0863">Zinc-finger</keyword>
<dbReference type="Gene3D" id="3.30.40.10">
    <property type="entry name" value="Zinc/RING finger domain, C3HC4 (zinc finger)"/>
    <property type="match status" value="2"/>
</dbReference>
<dbReference type="InterPro" id="IPR013083">
    <property type="entry name" value="Znf_RING/FYVE/PHD"/>
</dbReference>
<dbReference type="PROSITE" id="PS50089">
    <property type="entry name" value="ZF_RING_2"/>
    <property type="match status" value="1"/>
</dbReference>
<feature type="compositionally biased region" description="Low complexity" evidence="7">
    <location>
        <begin position="347"/>
        <end position="356"/>
    </location>
</feature>
<sequence>MGDRRENIKRSLGITEYPWSSDDEEINIPTDFRRPNDESDLSNDTNEEPRGSNSPTWINDQRHSRLEQEQIWALLHDPNRASRQDGQRSMLNSPSDNMHERFPAIQLKRIVSYKKVRRRDGTTYRHAYVRPAATPMDLRANAARARRGDQSRMTLPMLSGASIISLVMENGAAPVEPQPSTSRGLAAALATLYPSSRSNSPTPTDTLPANEPLPANGPPPIMNPIPSTNTTPEPYIRPEESYPIGDAPPTTPTGSAPTDNLDQPTIGTGDDEHPQRLNTLPPTEGRDATDGETGNTDDREMQVAREEVVLFEPESHAARASVADGGCRPNDLHSFVTMEPCDMAVASSSQPQPESQSGKRKRKGSGSSSAEPYTVKEFNQCLLRLLECPVCLEWMEPPVAQCRRGHLVCSRCRSRLSSCPVCRTAFSTVRNRAMEGVAELLRYPCRHGCGREVRLRRRGAHEASCSARRYRCPAPPCNERAPLPLAELLSHLQKKHTSLMKNGKTHKFSMKMNTKQHDTWLVLVGHELFHMRIDVDIRSWGIVVYVAYIGPKCKASNFTYEVTVVGQNNERRLVYSRVTHSDLESSSLNVSRQDCFHLTLDQALNFLRLKNKHCEPDKFLDFIVEINSRDVNETPSEESNT</sequence>
<dbReference type="PANTHER" id="PTHR45877">
    <property type="entry name" value="E3 UBIQUITIN-PROTEIN LIGASE SIAH2"/>
    <property type="match status" value="1"/>
</dbReference>
<comment type="similarity">
    <text evidence="1 6">Belongs to the SINA (Seven in absentia) family.</text>
</comment>
<dbReference type="SUPFAM" id="SSF49599">
    <property type="entry name" value="TRAF domain-like"/>
    <property type="match status" value="1"/>
</dbReference>
<evidence type="ECO:0000256" key="5">
    <source>
        <dbReference type="PROSITE-ProRule" id="PRU00175"/>
    </source>
</evidence>
<evidence type="ECO:0000256" key="7">
    <source>
        <dbReference type="SAM" id="MobiDB-lite"/>
    </source>
</evidence>
<keyword evidence="2 6" id="KW-0479">Metal-binding</keyword>
<feature type="non-terminal residue" evidence="9">
    <location>
        <position position="641"/>
    </location>
</feature>
<feature type="region of interest" description="Disordered" evidence="7">
    <location>
        <begin position="1"/>
        <end position="63"/>
    </location>
</feature>
<dbReference type="Proteomes" id="UP000837857">
    <property type="component" value="Chromosome 8"/>
</dbReference>
<evidence type="ECO:0000256" key="3">
    <source>
        <dbReference type="ARBA" id="ARBA00022771"/>
    </source>
</evidence>
<gene>
    <name evidence="9" type="ORF">IPOD504_LOCUS16530</name>
</gene>
<feature type="region of interest" description="Disordered" evidence="7">
    <location>
        <begin position="78"/>
        <end position="98"/>
    </location>
</feature>
<evidence type="ECO:0000256" key="6">
    <source>
        <dbReference type="RuleBase" id="RU201113"/>
    </source>
</evidence>
<dbReference type="EMBL" id="OW152820">
    <property type="protein sequence ID" value="CAH2075138.1"/>
    <property type="molecule type" value="Genomic_DNA"/>
</dbReference>
<comment type="domain">
    <text evidence="6">The RING-type zinc finger domain is essential for ubiquitin ligase activity.</text>
</comment>
<evidence type="ECO:0000256" key="4">
    <source>
        <dbReference type="ARBA" id="ARBA00022833"/>
    </source>
</evidence>
<dbReference type="InterPro" id="IPR001841">
    <property type="entry name" value="Znf_RING"/>
</dbReference>
<evidence type="ECO:0000313" key="10">
    <source>
        <dbReference type="Proteomes" id="UP000837857"/>
    </source>
</evidence>
<keyword evidence="10" id="KW-1185">Reference proteome</keyword>
<name>A0ABN8J5F1_9NEOP</name>
<dbReference type="Pfam" id="PF21361">
    <property type="entry name" value="Sina_ZnF"/>
    <property type="match status" value="1"/>
</dbReference>
<evidence type="ECO:0000259" key="8">
    <source>
        <dbReference type="PROSITE" id="PS50089"/>
    </source>
</evidence>
<protein>
    <recommendedName>
        <fullName evidence="6">E3 ubiquitin-protein ligase</fullName>
        <ecNumber evidence="6">2.3.2.27</ecNumber>
    </recommendedName>
</protein>
<comment type="domain">
    <text evidence="6">The SBD domain (substrate-binding domain) mediates the interaction with substrate proteins. It is related to the TRAF family.</text>
</comment>
<dbReference type="Pfam" id="PF21362">
    <property type="entry name" value="Sina_RING"/>
    <property type="match status" value="1"/>
</dbReference>
<evidence type="ECO:0000313" key="9">
    <source>
        <dbReference type="EMBL" id="CAH2075138.1"/>
    </source>
</evidence>
<dbReference type="EC" id="2.3.2.27" evidence="6"/>
<dbReference type="Gene3D" id="2.60.210.10">
    <property type="entry name" value="Apoptosis, Tumor Necrosis Factor Receptor Associated Protein 2, Chain A"/>
    <property type="match status" value="1"/>
</dbReference>
<dbReference type="SUPFAM" id="SSF57850">
    <property type="entry name" value="RING/U-box"/>
    <property type="match status" value="1"/>
</dbReference>
<dbReference type="InterPro" id="IPR004162">
    <property type="entry name" value="SINA-like_animal"/>
</dbReference>
<comment type="function">
    <text evidence="6">E3 ubiquitin-protein ligase that mediates ubiquitination and subsequent proteasomal degradation of target proteins. E3 ubiquitin ligases accept ubiquitin from an E2 ubiquitin-conjugating enzyme in the form of a thioester and then directly transfers the ubiquitin to targeted substrates.</text>
</comment>
<feature type="compositionally biased region" description="Low complexity" evidence="7">
    <location>
        <begin position="245"/>
        <end position="259"/>
    </location>
</feature>
<accession>A0ABN8J5F1</accession>